<name>A0A0W8FV29_9ZZZZ</name>
<gene>
    <name evidence="2" type="ORF">ASZ90_005564</name>
</gene>
<reference evidence="2" key="1">
    <citation type="journal article" date="2015" name="Proc. Natl. Acad. Sci. U.S.A.">
        <title>Networks of energetic and metabolic interactions define dynamics in microbial communities.</title>
        <authorList>
            <person name="Embree M."/>
            <person name="Liu J.K."/>
            <person name="Al-Bassam M.M."/>
            <person name="Zengler K."/>
        </authorList>
    </citation>
    <scope>NUCLEOTIDE SEQUENCE</scope>
</reference>
<accession>A0A0W8FV29</accession>
<comment type="caution">
    <text evidence="2">The sequence shown here is derived from an EMBL/GenBank/DDBJ whole genome shotgun (WGS) entry which is preliminary data.</text>
</comment>
<keyword evidence="1" id="KW-0812">Transmembrane</keyword>
<sequence>MTKAVNFYSRPFYTKNKKAVKIPEALHGFNFKLKDQRRKILPLRFHHHQLLRINVLIAFFIKTLSIFNVAVI</sequence>
<dbReference type="EMBL" id="LNQE01000841">
    <property type="protein sequence ID" value="KUG24610.1"/>
    <property type="molecule type" value="Genomic_DNA"/>
</dbReference>
<dbReference type="AlphaFoldDB" id="A0A0W8FV29"/>
<protein>
    <submittedName>
        <fullName evidence="2">Uncharacterized protein</fullName>
    </submittedName>
</protein>
<keyword evidence="1" id="KW-1133">Transmembrane helix</keyword>
<evidence type="ECO:0000256" key="1">
    <source>
        <dbReference type="SAM" id="Phobius"/>
    </source>
</evidence>
<feature type="transmembrane region" description="Helical" evidence="1">
    <location>
        <begin position="50"/>
        <end position="71"/>
    </location>
</feature>
<proteinExistence type="predicted"/>
<evidence type="ECO:0000313" key="2">
    <source>
        <dbReference type="EMBL" id="KUG24610.1"/>
    </source>
</evidence>
<organism evidence="2">
    <name type="scientific">hydrocarbon metagenome</name>
    <dbReference type="NCBI Taxonomy" id="938273"/>
    <lineage>
        <taxon>unclassified sequences</taxon>
        <taxon>metagenomes</taxon>
        <taxon>ecological metagenomes</taxon>
    </lineage>
</organism>
<keyword evidence="1" id="KW-0472">Membrane</keyword>